<dbReference type="AlphaFoldDB" id="A0A175YIK3"/>
<dbReference type="EMBL" id="CP093351">
    <property type="protein sequence ID" value="WOH15941.1"/>
    <property type="molecule type" value="Genomic_DNA"/>
</dbReference>
<feature type="compositionally biased region" description="Basic and acidic residues" evidence="1">
    <location>
        <begin position="1"/>
        <end position="10"/>
    </location>
</feature>
<evidence type="ECO:0000313" key="2">
    <source>
        <dbReference type="EMBL" id="KZM82978.1"/>
    </source>
</evidence>
<feature type="compositionally biased region" description="Pro residues" evidence="1">
    <location>
        <begin position="47"/>
        <end position="61"/>
    </location>
</feature>
<sequence length="106" mass="10970">MDLLRHRLDAHQQQPGDVQAPVPPPPANNEVPGDDSSDDELVIILDPQPPLGEPVAVPPQGLPQNGPGVDGHAVNGPPQVQQPMENGAQNAAIQQANGHVANGAQD</sequence>
<gene>
    <name evidence="2" type="ORF">DCAR_030547</name>
    <name evidence="3" type="ORF">DCAR_0935489</name>
</gene>
<evidence type="ECO:0000313" key="4">
    <source>
        <dbReference type="Proteomes" id="UP000077755"/>
    </source>
</evidence>
<dbReference type="Gramene" id="KZM82978">
    <property type="protein sequence ID" value="KZM82978"/>
    <property type="gene ID" value="DCAR_030547"/>
</dbReference>
<organism evidence="2">
    <name type="scientific">Daucus carota subsp. sativus</name>
    <name type="common">Carrot</name>
    <dbReference type="NCBI Taxonomy" id="79200"/>
    <lineage>
        <taxon>Eukaryota</taxon>
        <taxon>Viridiplantae</taxon>
        <taxon>Streptophyta</taxon>
        <taxon>Embryophyta</taxon>
        <taxon>Tracheophyta</taxon>
        <taxon>Spermatophyta</taxon>
        <taxon>Magnoliopsida</taxon>
        <taxon>eudicotyledons</taxon>
        <taxon>Gunneridae</taxon>
        <taxon>Pentapetalae</taxon>
        <taxon>asterids</taxon>
        <taxon>campanulids</taxon>
        <taxon>Apiales</taxon>
        <taxon>Apiaceae</taxon>
        <taxon>Apioideae</taxon>
        <taxon>Scandiceae</taxon>
        <taxon>Daucinae</taxon>
        <taxon>Daucus</taxon>
        <taxon>Daucus sect. Daucus</taxon>
    </lineage>
</organism>
<feature type="region of interest" description="Disordered" evidence="1">
    <location>
        <begin position="1"/>
        <end position="106"/>
    </location>
</feature>
<accession>A0A175YIK3</accession>
<keyword evidence="4" id="KW-1185">Reference proteome</keyword>
<reference evidence="2" key="1">
    <citation type="journal article" date="2016" name="Nat. Genet.">
        <title>A high-quality carrot genome assembly provides new insights into carotenoid accumulation and asterid genome evolution.</title>
        <authorList>
            <person name="Iorizzo M."/>
            <person name="Ellison S."/>
            <person name="Senalik D."/>
            <person name="Zeng P."/>
            <person name="Satapoomin P."/>
            <person name="Huang J."/>
            <person name="Bowman M."/>
            <person name="Iovene M."/>
            <person name="Sanseverino W."/>
            <person name="Cavagnaro P."/>
            <person name="Yildiz M."/>
            <person name="Macko-Podgorni A."/>
            <person name="Moranska E."/>
            <person name="Grzebelus E."/>
            <person name="Grzebelus D."/>
            <person name="Ashrafi H."/>
            <person name="Zheng Z."/>
            <person name="Cheng S."/>
            <person name="Spooner D."/>
            <person name="Van Deynze A."/>
            <person name="Simon P."/>
        </authorList>
    </citation>
    <scope>NUCLEOTIDE SEQUENCE [LARGE SCALE GENOMIC DNA]</scope>
    <source>
        <tissue evidence="2">Leaf</tissue>
    </source>
</reference>
<feature type="compositionally biased region" description="Acidic residues" evidence="1">
    <location>
        <begin position="32"/>
        <end position="41"/>
    </location>
</feature>
<dbReference type="Proteomes" id="UP000077755">
    <property type="component" value="Chromosome 9"/>
</dbReference>
<name>A0A175YIK3_DAUCS</name>
<feature type="compositionally biased region" description="Low complexity" evidence="1">
    <location>
        <begin position="86"/>
        <end position="98"/>
    </location>
</feature>
<evidence type="ECO:0000313" key="3">
    <source>
        <dbReference type="EMBL" id="WOH15941.1"/>
    </source>
</evidence>
<proteinExistence type="predicted"/>
<dbReference type="EMBL" id="LNRQ01000009">
    <property type="protein sequence ID" value="KZM82978.1"/>
    <property type="molecule type" value="Genomic_DNA"/>
</dbReference>
<protein>
    <submittedName>
        <fullName evidence="2">Uncharacterized protein</fullName>
    </submittedName>
</protein>
<reference evidence="3" key="2">
    <citation type="submission" date="2022-03" db="EMBL/GenBank/DDBJ databases">
        <title>Draft title - Genomic analysis of global carrot germplasm unveils the trajectory of domestication and the origin of high carotenoid orange carrot.</title>
        <authorList>
            <person name="Iorizzo M."/>
            <person name="Ellison S."/>
            <person name="Senalik D."/>
            <person name="Macko-Podgorni A."/>
            <person name="Grzebelus D."/>
            <person name="Bostan H."/>
            <person name="Rolling W."/>
            <person name="Curaba J."/>
            <person name="Simon P."/>
        </authorList>
    </citation>
    <scope>NUCLEOTIDE SEQUENCE</scope>
    <source>
        <tissue evidence="3">Leaf</tissue>
    </source>
</reference>
<evidence type="ECO:0000256" key="1">
    <source>
        <dbReference type="SAM" id="MobiDB-lite"/>
    </source>
</evidence>